<name>A0AAD2D3S9_EUPCR</name>
<evidence type="ECO:0000313" key="1">
    <source>
        <dbReference type="EMBL" id="CAI2379025.1"/>
    </source>
</evidence>
<dbReference type="AlphaFoldDB" id="A0AAD2D3S9"/>
<organism evidence="1 2">
    <name type="scientific">Euplotes crassus</name>
    <dbReference type="NCBI Taxonomy" id="5936"/>
    <lineage>
        <taxon>Eukaryota</taxon>
        <taxon>Sar</taxon>
        <taxon>Alveolata</taxon>
        <taxon>Ciliophora</taxon>
        <taxon>Intramacronucleata</taxon>
        <taxon>Spirotrichea</taxon>
        <taxon>Hypotrichia</taxon>
        <taxon>Euplotida</taxon>
        <taxon>Euplotidae</taxon>
        <taxon>Moneuplotes</taxon>
    </lineage>
</organism>
<gene>
    <name evidence="1" type="ORF">ECRASSUSDP1_LOCUS20430</name>
</gene>
<protein>
    <submittedName>
        <fullName evidence="1">Uncharacterized protein</fullName>
    </submittedName>
</protein>
<comment type="caution">
    <text evidence="1">The sequence shown here is derived from an EMBL/GenBank/DDBJ whole genome shotgun (WGS) entry which is preliminary data.</text>
</comment>
<accession>A0AAD2D3S9</accession>
<evidence type="ECO:0000313" key="2">
    <source>
        <dbReference type="Proteomes" id="UP001295684"/>
    </source>
</evidence>
<dbReference type="EMBL" id="CAMPGE010020830">
    <property type="protein sequence ID" value="CAI2379025.1"/>
    <property type="molecule type" value="Genomic_DNA"/>
</dbReference>
<proteinExistence type="predicted"/>
<keyword evidence="2" id="KW-1185">Reference proteome</keyword>
<dbReference type="Proteomes" id="UP001295684">
    <property type="component" value="Unassembled WGS sequence"/>
</dbReference>
<sequence>MSFFDLEHLSEPRLALCEPLCSDLLSLYPLDLCEFSFKIFLTCNPHQALFYLL</sequence>
<reference evidence="1" key="1">
    <citation type="submission" date="2023-07" db="EMBL/GenBank/DDBJ databases">
        <authorList>
            <consortium name="AG Swart"/>
            <person name="Singh M."/>
            <person name="Singh A."/>
            <person name="Seah K."/>
            <person name="Emmerich C."/>
        </authorList>
    </citation>
    <scope>NUCLEOTIDE SEQUENCE</scope>
    <source>
        <strain evidence="1">DP1</strain>
    </source>
</reference>